<evidence type="ECO:0000313" key="1">
    <source>
        <dbReference type="EMBL" id="GAT65745.1"/>
    </source>
</evidence>
<accession>A0A161LI31</accession>
<sequence>MPLEMTRRRPAFALELLALGLKAHPDGYHDARLESVELNERLPAEYMADSVISVEGPGGGRRFVIVEVQRAWDDRKVWSWAAYVGGLMGRHRCAVLLVVVCLNKAVAARYDRPIMPTDSCMLLRPVVVGPDQLPLPRTTEDVLASPELAVLSAIAHSDDFDVVATVGTAMAEVEDERGPVYYDYLFGYLAEPVRARLEEIMSTVTPETESGIERLMRRREAIAEARTKAEMLVLILETRGLTPSSSQRERIASCTDPEVLTAWVTRAATATAIAEVFGDD</sequence>
<gene>
    <name evidence="1" type="ORF">PS9374_01385</name>
</gene>
<dbReference type="AlphaFoldDB" id="A0A161LI31"/>
<evidence type="ECO:0000313" key="2">
    <source>
        <dbReference type="Proteomes" id="UP000077701"/>
    </source>
</evidence>
<dbReference type="EMBL" id="BDCX01000003">
    <property type="protein sequence ID" value="GAT65745.1"/>
    <property type="molecule type" value="Genomic_DNA"/>
</dbReference>
<protein>
    <submittedName>
        <fullName evidence="1">Uncharacterized protein</fullName>
    </submittedName>
</protein>
<dbReference type="Proteomes" id="UP000077701">
    <property type="component" value="Unassembled WGS sequence"/>
</dbReference>
<reference evidence="2" key="2">
    <citation type="submission" date="2016-04" db="EMBL/GenBank/DDBJ databases">
        <title>Planomonospora sphaerica JCM9374 whole genome shotgun sequence.</title>
        <authorList>
            <person name="Suzuki T."/>
            <person name="Dohra H."/>
            <person name="Kodani S."/>
        </authorList>
    </citation>
    <scope>NUCLEOTIDE SEQUENCE [LARGE SCALE GENOMIC DNA]</scope>
    <source>
        <strain evidence="2">JCM 9374</strain>
    </source>
</reference>
<keyword evidence="2" id="KW-1185">Reference proteome</keyword>
<name>A0A161LI31_9ACTN</name>
<reference evidence="1 2" key="1">
    <citation type="journal article" date="2016" name="Genome Announc.">
        <title>Draft Genome Sequence of Planomonospora sphaerica JCM9374, a Rare Actinomycete.</title>
        <authorList>
            <person name="Dohra H."/>
            <person name="Suzuki T."/>
            <person name="Inoue Y."/>
            <person name="Kodani S."/>
        </authorList>
    </citation>
    <scope>NUCLEOTIDE SEQUENCE [LARGE SCALE GENOMIC DNA]</scope>
    <source>
        <strain evidence="1 2">JCM 9374</strain>
    </source>
</reference>
<dbReference type="RefSeq" id="WP_068895463.1">
    <property type="nucleotide sequence ID" value="NZ_BDCX01000003.1"/>
</dbReference>
<organism evidence="1 2">
    <name type="scientific">Planomonospora sphaerica</name>
    <dbReference type="NCBI Taxonomy" id="161355"/>
    <lineage>
        <taxon>Bacteria</taxon>
        <taxon>Bacillati</taxon>
        <taxon>Actinomycetota</taxon>
        <taxon>Actinomycetes</taxon>
        <taxon>Streptosporangiales</taxon>
        <taxon>Streptosporangiaceae</taxon>
        <taxon>Planomonospora</taxon>
    </lineage>
</organism>
<comment type="caution">
    <text evidence="1">The sequence shown here is derived from an EMBL/GenBank/DDBJ whole genome shotgun (WGS) entry which is preliminary data.</text>
</comment>
<proteinExistence type="predicted"/>
<dbReference type="OrthoDB" id="3207839at2"/>